<proteinExistence type="predicted"/>
<dbReference type="SMART" id="SM00342">
    <property type="entry name" value="HTH_ARAC"/>
    <property type="match status" value="1"/>
</dbReference>
<keyword evidence="1" id="KW-0805">Transcription regulation</keyword>
<evidence type="ECO:0000259" key="4">
    <source>
        <dbReference type="PROSITE" id="PS01124"/>
    </source>
</evidence>
<protein>
    <submittedName>
        <fullName evidence="5">Transcription regulator</fullName>
    </submittedName>
</protein>
<feature type="domain" description="HTH araC/xylS-type" evidence="4">
    <location>
        <begin position="180"/>
        <end position="280"/>
    </location>
</feature>
<dbReference type="SUPFAM" id="SSF46689">
    <property type="entry name" value="Homeodomain-like"/>
    <property type="match status" value="2"/>
</dbReference>
<accession>A0AAU9CXE1</accession>
<dbReference type="InterPro" id="IPR018060">
    <property type="entry name" value="HTH_AraC"/>
</dbReference>
<evidence type="ECO:0000313" key="6">
    <source>
        <dbReference type="Proteomes" id="UP001348817"/>
    </source>
</evidence>
<dbReference type="Pfam" id="PF02311">
    <property type="entry name" value="AraC_binding"/>
    <property type="match status" value="1"/>
</dbReference>
<dbReference type="PANTHER" id="PTHR43280:SF31">
    <property type="entry name" value="TRANSCRIPTIONAL REGULATORY PROTEIN"/>
    <property type="match status" value="1"/>
</dbReference>
<geneLocation type="plasmid" evidence="5 6">
    <name>pFA5</name>
</geneLocation>
<dbReference type="InterPro" id="IPR009057">
    <property type="entry name" value="Homeodomain-like_sf"/>
</dbReference>
<dbReference type="SUPFAM" id="SSF51215">
    <property type="entry name" value="Regulatory protein AraC"/>
    <property type="match status" value="1"/>
</dbReference>
<evidence type="ECO:0000313" key="5">
    <source>
        <dbReference type="EMBL" id="BDD12618.1"/>
    </source>
</evidence>
<dbReference type="GO" id="GO:0043565">
    <property type="term" value="F:sequence-specific DNA binding"/>
    <property type="evidence" value="ECO:0007669"/>
    <property type="project" value="InterPro"/>
</dbReference>
<dbReference type="RefSeq" id="WP_338395768.1">
    <property type="nucleotide sequence ID" value="NZ_AP025319.1"/>
</dbReference>
<organism evidence="5 6">
    <name type="scientific">Fulvitalea axinellae</name>
    <dbReference type="NCBI Taxonomy" id="1182444"/>
    <lineage>
        <taxon>Bacteria</taxon>
        <taxon>Pseudomonadati</taxon>
        <taxon>Bacteroidota</taxon>
        <taxon>Cytophagia</taxon>
        <taxon>Cytophagales</taxon>
        <taxon>Persicobacteraceae</taxon>
        <taxon>Fulvitalea</taxon>
    </lineage>
</organism>
<dbReference type="GO" id="GO:0003700">
    <property type="term" value="F:DNA-binding transcription factor activity"/>
    <property type="evidence" value="ECO:0007669"/>
    <property type="project" value="InterPro"/>
</dbReference>
<dbReference type="EMBL" id="AP025319">
    <property type="protein sequence ID" value="BDD12618.1"/>
    <property type="molecule type" value="Genomic_DNA"/>
</dbReference>
<keyword evidence="5" id="KW-0614">Plasmid</keyword>
<keyword evidence="3" id="KW-0804">Transcription</keyword>
<dbReference type="PANTHER" id="PTHR43280">
    <property type="entry name" value="ARAC-FAMILY TRANSCRIPTIONAL REGULATOR"/>
    <property type="match status" value="1"/>
</dbReference>
<evidence type="ECO:0000256" key="2">
    <source>
        <dbReference type="ARBA" id="ARBA00023125"/>
    </source>
</evidence>
<dbReference type="Gene3D" id="2.60.120.10">
    <property type="entry name" value="Jelly Rolls"/>
    <property type="match status" value="1"/>
</dbReference>
<dbReference type="PROSITE" id="PS01124">
    <property type="entry name" value="HTH_ARAC_FAMILY_2"/>
    <property type="match status" value="1"/>
</dbReference>
<dbReference type="InterPro" id="IPR003313">
    <property type="entry name" value="AraC-bd"/>
</dbReference>
<dbReference type="Proteomes" id="UP001348817">
    <property type="component" value="Plasmid pFA5"/>
</dbReference>
<evidence type="ECO:0000256" key="1">
    <source>
        <dbReference type="ARBA" id="ARBA00023015"/>
    </source>
</evidence>
<dbReference type="AlphaFoldDB" id="A0AAU9CXE1"/>
<dbReference type="Gene3D" id="1.10.10.60">
    <property type="entry name" value="Homeodomain-like"/>
    <property type="match status" value="2"/>
</dbReference>
<dbReference type="Pfam" id="PF12833">
    <property type="entry name" value="HTH_18"/>
    <property type="match status" value="1"/>
</dbReference>
<name>A0AAU9CXE1_9BACT</name>
<keyword evidence="2" id="KW-0238">DNA-binding</keyword>
<gene>
    <name evidence="5" type="ORF">FUAX_50500</name>
</gene>
<dbReference type="InterPro" id="IPR014710">
    <property type="entry name" value="RmlC-like_jellyroll"/>
</dbReference>
<evidence type="ECO:0000256" key="3">
    <source>
        <dbReference type="ARBA" id="ARBA00023163"/>
    </source>
</evidence>
<dbReference type="InterPro" id="IPR037923">
    <property type="entry name" value="HTH-like"/>
</dbReference>
<dbReference type="KEGG" id="fax:FUAX_50500"/>
<reference evidence="5 6" key="1">
    <citation type="submission" date="2021-12" db="EMBL/GenBank/DDBJ databases">
        <title>Genome sequencing of bacteria with rrn-lacking chromosome and rrn-plasmid.</title>
        <authorList>
            <person name="Anda M."/>
            <person name="Iwasaki W."/>
        </authorList>
    </citation>
    <scope>NUCLEOTIDE SEQUENCE [LARGE SCALE GENOMIC DNA]</scope>
    <source>
        <strain evidence="5 6">DSM 100852</strain>
        <plasmid evidence="5 6">pFA5</plasmid>
    </source>
</reference>
<keyword evidence="6" id="KW-1185">Reference proteome</keyword>
<sequence length="287" mass="34333">MDTEHTFEPFEIHVQELDTWTKRPHRHNFFELVYIDKGRGEQCINDKTFEYKEGNVFLLPPLDCHSFKIHEKTTFYFIRFTDLYFSKEALRGNYNEWFKKLSYILSNYNKVAGDVIKTRSCLERQLLVSLIKQTYQEYLSKDSYSAVIIESLMVTILNILARNIEKKYIDEGHSEDHRFGEIIRYIQNNIYDKHKISVDHLADHFHISPTYFSEYFRKHSPHTFQEYVMKSKLKLAESYIRHSEYTIKEVAYILGFTDASHLSRAFKKNYGMTIQEFKSGKQPFCDN</sequence>